<keyword evidence="3" id="KW-1185">Reference proteome</keyword>
<comment type="caution">
    <text evidence="2">The sequence shown here is derived from an EMBL/GenBank/DDBJ whole genome shotgun (WGS) entry which is preliminary data.</text>
</comment>
<feature type="transmembrane region" description="Helical" evidence="1">
    <location>
        <begin position="53"/>
        <end position="75"/>
    </location>
</feature>
<protein>
    <submittedName>
        <fullName evidence="2">Uncharacterized protein</fullName>
    </submittedName>
</protein>
<reference evidence="2 3" key="1">
    <citation type="submission" date="2018-12" db="EMBL/GenBank/DDBJ databases">
        <authorList>
            <person name="Yu L."/>
        </authorList>
    </citation>
    <scope>NUCLEOTIDE SEQUENCE [LARGE SCALE GENOMIC DNA]</scope>
    <source>
        <strain evidence="2 3">S5H2222</strain>
    </source>
</reference>
<keyword evidence="1" id="KW-0472">Membrane</keyword>
<dbReference type="AlphaFoldDB" id="A0A3S0KJH1"/>
<dbReference type="OrthoDB" id="2740148at2"/>
<keyword evidence="1" id="KW-0812">Transmembrane</keyword>
<evidence type="ECO:0000313" key="2">
    <source>
        <dbReference type="EMBL" id="RTQ93179.1"/>
    </source>
</evidence>
<feature type="transmembrane region" description="Helical" evidence="1">
    <location>
        <begin position="132"/>
        <end position="151"/>
    </location>
</feature>
<sequence>MSSYNSYSSEYDALFGGLLLTFIIVGIVLGILGYIITAIIFYNAAKTNGLAEIAFWSWIPIANAYVLFALGSIKTSTDEIKKDALKFLLIYIALAIISIIPFIGILASIALMVISIYYIYRLFYRWIGDTGKSILFVFLTFITCSIFYYVYGLLRMKKPFVA</sequence>
<accession>A0A3S0KJH1</accession>
<feature type="transmembrane region" description="Helical" evidence="1">
    <location>
        <begin position="87"/>
        <end position="120"/>
    </location>
</feature>
<keyword evidence="1" id="KW-1133">Transmembrane helix</keyword>
<dbReference type="Proteomes" id="UP000276349">
    <property type="component" value="Unassembled WGS sequence"/>
</dbReference>
<feature type="transmembrane region" description="Helical" evidence="1">
    <location>
        <begin position="12"/>
        <end position="41"/>
    </location>
</feature>
<dbReference type="RefSeq" id="WP_126294237.1">
    <property type="nucleotide sequence ID" value="NZ_CP155468.1"/>
</dbReference>
<gene>
    <name evidence="2" type="ORF">EKG35_09615</name>
</gene>
<proteinExistence type="predicted"/>
<evidence type="ECO:0000256" key="1">
    <source>
        <dbReference type="SAM" id="Phobius"/>
    </source>
</evidence>
<dbReference type="EMBL" id="RXNR01000022">
    <property type="protein sequence ID" value="RTQ93179.1"/>
    <property type="molecule type" value="Genomic_DNA"/>
</dbReference>
<organism evidence="2 3">
    <name type="scientific">Lysinibacillus telephonicus</name>
    <dbReference type="NCBI Taxonomy" id="1714840"/>
    <lineage>
        <taxon>Bacteria</taxon>
        <taxon>Bacillati</taxon>
        <taxon>Bacillota</taxon>
        <taxon>Bacilli</taxon>
        <taxon>Bacillales</taxon>
        <taxon>Bacillaceae</taxon>
        <taxon>Lysinibacillus</taxon>
    </lineage>
</organism>
<name>A0A3S0KJH1_9BACI</name>
<evidence type="ECO:0000313" key="3">
    <source>
        <dbReference type="Proteomes" id="UP000276349"/>
    </source>
</evidence>